<keyword evidence="2" id="KW-1185">Reference proteome</keyword>
<organism evidence="1 2">
    <name type="scientific">Lentilactobacillus raoultii</name>
    <dbReference type="NCBI Taxonomy" id="1987503"/>
    <lineage>
        <taxon>Bacteria</taxon>
        <taxon>Bacillati</taxon>
        <taxon>Bacillota</taxon>
        <taxon>Bacilli</taxon>
        <taxon>Lactobacillales</taxon>
        <taxon>Lactobacillaceae</taxon>
        <taxon>Lentilactobacillus</taxon>
    </lineage>
</organism>
<dbReference type="EMBL" id="JBHTLH010000005">
    <property type="protein sequence ID" value="MFD1124226.1"/>
    <property type="molecule type" value="Genomic_DNA"/>
</dbReference>
<protein>
    <submittedName>
        <fullName evidence="1">Uncharacterized protein</fullName>
    </submittedName>
</protein>
<accession>A0ABW3PGX5</accession>
<proteinExistence type="predicted"/>
<dbReference type="Proteomes" id="UP001597156">
    <property type="component" value="Unassembled WGS sequence"/>
</dbReference>
<gene>
    <name evidence="1" type="ORF">ACFQ22_02455</name>
</gene>
<comment type="caution">
    <text evidence="1">The sequence shown here is derived from an EMBL/GenBank/DDBJ whole genome shotgun (WGS) entry which is preliminary data.</text>
</comment>
<evidence type="ECO:0000313" key="2">
    <source>
        <dbReference type="Proteomes" id="UP001597156"/>
    </source>
</evidence>
<sequence>MENNELMLYLELAFVNYNEFAIKHCQPSFFTQEVNSKVIVYTVPESKHLSMPEDLSKLIRYIDLHENSNIHALDVLDDLKILAHKIQRQGGVKASHKSLHSINLAVDSILCTNLNASKTTRYFRVTDTGPKEVTLVEIANHQGKPIFSAIRGQPFKVSIDHNAIILNGQMLVRYVHRPSF</sequence>
<reference evidence="2" key="1">
    <citation type="journal article" date="2019" name="Int. J. Syst. Evol. Microbiol.">
        <title>The Global Catalogue of Microorganisms (GCM) 10K type strain sequencing project: providing services to taxonomists for standard genome sequencing and annotation.</title>
        <authorList>
            <consortium name="The Broad Institute Genomics Platform"/>
            <consortium name="The Broad Institute Genome Sequencing Center for Infectious Disease"/>
            <person name="Wu L."/>
            <person name="Ma J."/>
        </authorList>
    </citation>
    <scope>NUCLEOTIDE SEQUENCE [LARGE SCALE GENOMIC DNA]</scope>
    <source>
        <strain evidence="2">CCUG 71848</strain>
    </source>
</reference>
<evidence type="ECO:0000313" key="1">
    <source>
        <dbReference type="EMBL" id="MFD1124226.1"/>
    </source>
</evidence>
<dbReference type="RefSeq" id="WP_225419047.1">
    <property type="nucleotide sequence ID" value="NZ_JBHTLH010000005.1"/>
</dbReference>
<name>A0ABW3PGX5_9LACO</name>